<evidence type="ECO:0000256" key="4">
    <source>
        <dbReference type="ARBA" id="ARBA00022729"/>
    </source>
</evidence>
<comment type="catalytic activity">
    <reaction evidence="1">
        <text>a beta-lactam + H2O = a substituted beta-amino acid</text>
        <dbReference type="Rhea" id="RHEA:20401"/>
        <dbReference type="ChEBI" id="CHEBI:15377"/>
        <dbReference type="ChEBI" id="CHEBI:35627"/>
        <dbReference type="ChEBI" id="CHEBI:140347"/>
        <dbReference type="EC" id="3.5.2.6"/>
    </reaction>
</comment>
<dbReference type="GO" id="GO:0008658">
    <property type="term" value="F:penicillin binding"/>
    <property type="evidence" value="ECO:0007669"/>
    <property type="project" value="InterPro"/>
</dbReference>
<evidence type="ECO:0000313" key="8">
    <source>
        <dbReference type="EMBL" id="QXE26292.1"/>
    </source>
</evidence>
<evidence type="ECO:0000259" key="7">
    <source>
        <dbReference type="Pfam" id="PF00905"/>
    </source>
</evidence>
<keyword evidence="5" id="KW-0378">Hydrolase</keyword>
<sequence>MGKRFMAQNRRMALVVTLALGTIVFLTTTIFRTIPANAQEVEKPTVSEKVDFDRIFNQLGIDGSILICDRNHKKCYEHNPTRNSQSFLPASTFKIFNSLVALETGVIANDVAVLTWDGIQRQFPSWNQDTNIRQAFKNSTVWFYQVLARKIGHERMAKFIQQAGYGNRQISTPEQIDKFWLEGPIKITPRQQIEFLQRLERRDLPFSPRTLDLVQDIMVYERTPDYVLRGKTGWATSVTPNIGWFVGYLEQKNNVYFFATNIDVRKNEDLAARIEVTRRSLQALGLFF</sequence>
<dbReference type="InterPro" id="IPR001460">
    <property type="entry name" value="PCN-bd_Tpept"/>
</dbReference>
<accession>A0A975Y7H0</accession>
<name>A0A975Y7H0_9NOST</name>
<reference evidence="8" key="1">
    <citation type="submission" date="2017-04" db="EMBL/GenBank/DDBJ databases">
        <title>Genome deletions in a multicellular cyanobacterial endosymbiont for morphological adaptation in marine diatoms.</title>
        <authorList>
            <person name="Wang Y."/>
            <person name="Gao H."/>
            <person name="Li R."/>
            <person name="Xu X."/>
        </authorList>
    </citation>
    <scope>NUCLEOTIDE SEQUENCE</scope>
    <source>
        <strain evidence="8">FACHB 800</strain>
    </source>
</reference>
<dbReference type="InterPro" id="IPR012338">
    <property type="entry name" value="Beta-lactam/transpept-like"/>
</dbReference>
<comment type="similarity">
    <text evidence="2">Belongs to the class-D beta-lactamase family.</text>
</comment>
<dbReference type="InterPro" id="IPR050515">
    <property type="entry name" value="Beta-lactam/transpept"/>
</dbReference>
<keyword evidence="9" id="KW-1185">Reference proteome</keyword>
<dbReference type="Pfam" id="PF00905">
    <property type="entry name" value="Transpeptidase"/>
    <property type="match status" value="1"/>
</dbReference>
<dbReference type="PANTHER" id="PTHR30627">
    <property type="entry name" value="PEPTIDOGLYCAN D,D-TRANSPEPTIDASE"/>
    <property type="match status" value="1"/>
</dbReference>
<dbReference type="GO" id="GO:0005886">
    <property type="term" value="C:plasma membrane"/>
    <property type="evidence" value="ECO:0007669"/>
    <property type="project" value="TreeGrafter"/>
</dbReference>
<dbReference type="GO" id="GO:0046677">
    <property type="term" value="P:response to antibiotic"/>
    <property type="evidence" value="ECO:0007669"/>
    <property type="project" value="UniProtKB-KW"/>
</dbReference>
<keyword evidence="6" id="KW-0046">Antibiotic resistance</keyword>
<evidence type="ECO:0000256" key="3">
    <source>
        <dbReference type="ARBA" id="ARBA00012865"/>
    </source>
</evidence>
<dbReference type="GO" id="GO:0008800">
    <property type="term" value="F:beta-lactamase activity"/>
    <property type="evidence" value="ECO:0007669"/>
    <property type="project" value="UniProtKB-EC"/>
</dbReference>
<organism evidence="8 9">
    <name type="scientific">Richelia sinica FACHB-800</name>
    <dbReference type="NCBI Taxonomy" id="1357546"/>
    <lineage>
        <taxon>Bacteria</taxon>
        <taxon>Bacillati</taxon>
        <taxon>Cyanobacteriota</taxon>
        <taxon>Cyanophyceae</taxon>
        <taxon>Nostocales</taxon>
        <taxon>Nostocaceae</taxon>
        <taxon>Richelia</taxon>
    </lineage>
</organism>
<dbReference type="EC" id="3.5.2.6" evidence="3"/>
<dbReference type="Proteomes" id="UP000683511">
    <property type="component" value="Chromosome"/>
</dbReference>
<dbReference type="AlphaFoldDB" id="A0A975Y7H0"/>
<evidence type="ECO:0000313" key="9">
    <source>
        <dbReference type="Proteomes" id="UP000683511"/>
    </source>
</evidence>
<protein>
    <recommendedName>
        <fullName evidence="3">beta-lactamase</fullName>
        <ecNumber evidence="3">3.5.2.6</ecNumber>
    </recommendedName>
</protein>
<proteinExistence type="inferred from homology"/>
<dbReference type="NCBIfam" id="NF012161">
    <property type="entry name" value="bla_class_D_main"/>
    <property type="match status" value="1"/>
</dbReference>
<dbReference type="Gene3D" id="3.40.710.10">
    <property type="entry name" value="DD-peptidase/beta-lactamase superfamily"/>
    <property type="match status" value="1"/>
</dbReference>
<evidence type="ECO:0000256" key="2">
    <source>
        <dbReference type="ARBA" id="ARBA00007898"/>
    </source>
</evidence>
<feature type="domain" description="Penicillin-binding protein transpeptidase" evidence="7">
    <location>
        <begin position="84"/>
        <end position="280"/>
    </location>
</feature>
<dbReference type="EMBL" id="CP021056">
    <property type="protein sequence ID" value="QXE26292.1"/>
    <property type="molecule type" value="Genomic_DNA"/>
</dbReference>
<evidence type="ECO:0000256" key="5">
    <source>
        <dbReference type="ARBA" id="ARBA00022801"/>
    </source>
</evidence>
<keyword evidence="4" id="KW-0732">Signal</keyword>
<dbReference type="KEGG" id="rsin:B6N60_05023"/>
<gene>
    <name evidence="8" type="ORF">B6N60_05023</name>
</gene>
<dbReference type="SUPFAM" id="SSF56601">
    <property type="entry name" value="beta-lactamase/transpeptidase-like"/>
    <property type="match status" value="1"/>
</dbReference>
<evidence type="ECO:0000256" key="1">
    <source>
        <dbReference type="ARBA" id="ARBA00001526"/>
    </source>
</evidence>
<dbReference type="GO" id="GO:0071555">
    <property type="term" value="P:cell wall organization"/>
    <property type="evidence" value="ECO:0007669"/>
    <property type="project" value="TreeGrafter"/>
</dbReference>
<dbReference type="PANTHER" id="PTHR30627:SF6">
    <property type="entry name" value="BETA-LACTAMASE YBXI-RELATED"/>
    <property type="match status" value="1"/>
</dbReference>
<evidence type="ECO:0000256" key="6">
    <source>
        <dbReference type="ARBA" id="ARBA00023251"/>
    </source>
</evidence>